<protein>
    <submittedName>
        <fullName evidence="2">Uncharacterized protein</fullName>
    </submittedName>
</protein>
<name>A0AAV9IAB9_9RHOD</name>
<comment type="caution">
    <text evidence="2">The sequence shown here is derived from an EMBL/GenBank/DDBJ whole genome shotgun (WGS) entry which is preliminary data.</text>
</comment>
<keyword evidence="1" id="KW-0472">Membrane</keyword>
<evidence type="ECO:0000313" key="2">
    <source>
        <dbReference type="EMBL" id="KAK4524267.1"/>
    </source>
</evidence>
<feature type="transmembrane region" description="Helical" evidence="1">
    <location>
        <begin position="110"/>
        <end position="133"/>
    </location>
</feature>
<evidence type="ECO:0000313" key="3">
    <source>
        <dbReference type="Proteomes" id="UP001300502"/>
    </source>
</evidence>
<gene>
    <name evidence="2" type="ORF">GAYE_SCF02G2166</name>
</gene>
<reference evidence="2 3" key="1">
    <citation type="submission" date="2022-07" db="EMBL/GenBank/DDBJ databases">
        <title>Genome-wide signatures of adaptation to extreme environments.</title>
        <authorList>
            <person name="Cho C.H."/>
            <person name="Yoon H.S."/>
        </authorList>
    </citation>
    <scope>NUCLEOTIDE SEQUENCE [LARGE SCALE GENOMIC DNA]</scope>
    <source>
        <strain evidence="2 3">108.79 E11</strain>
    </source>
</reference>
<evidence type="ECO:0000256" key="1">
    <source>
        <dbReference type="SAM" id="Phobius"/>
    </source>
</evidence>
<dbReference type="EMBL" id="JANCYU010000022">
    <property type="protein sequence ID" value="KAK4524267.1"/>
    <property type="molecule type" value="Genomic_DNA"/>
</dbReference>
<keyword evidence="1" id="KW-1133">Transmembrane helix</keyword>
<organism evidence="2 3">
    <name type="scientific">Galdieria yellowstonensis</name>
    <dbReference type="NCBI Taxonomy" id="3028027"/>
    <lineage>
        <taxon>Eukaryota</taxon>
        <taxon>Rhodophyta</taxon>
        <taxon>Bangiophyceae</taxon>
        <taxon>Galdieriales</taxon>
        <taxon>Galdieriaceae</taxon>
        <taxon>Galdieria</taxon>
    </lineage>
</organism>
<dbReference type="Proteomes" id="UP001300502">
    <property type="component" value="Unassembled WGS sequence"/>
</dbReference>
<dbReference type="AlphaFoldDB" id="A0AAV9IAB9"/>
<sequence length="223" mass="26466">MSHRLPLITFTTQTFCLLSLSFIAMTLCSFYFVISRKWHRLRFLDSVFHNLAPGIQTLFFIVVIHTAFLDGVWWFVLRPKTKETVDFCNLNEHGPINLVISLTELYLRDFYVPSYVLLVGFLYLLCYGMFLYLTAASTGEFVYFFLDITKPDNFICLLLLILWYFVCYMFARYFMWKTTFHPSTETFPSSPFFPQQRSNICWKTGVFPVLHRSTVRNNYFTFS</sequence>
<keyword evidence="1" id="KW-0812">Transmembrane</keyword>
<accession>A0AAV9IAB9</accession>
<keyword evidence="3" id="KW-1185">Reference proteome</keyword>
<feature type="transmembrane region" description="Helical" evidence="1">
    <location>
        <begin position="154"/>
        <end position="175"/>
    </location>
</feature>
<feature type="transmembrane region" description="Helical" evidence="1">
    <location>
        <begin position="55"/>
        <end position="76"/>
    </location>
</feature>
<proteinExistence type="predicted"/>
<feature type="transmembrane region" description="Helical" evidence="1">
    <location>
        <begin position="12"/>
        <end position="34"/>
    </location>
</feature>